<name>A0A918DNQ9_9ACTN</name>
<accession>A0A918DNQ9</accession>
<comment type="caution">
    <text evidence="2">The sequence shown here is derived from an EMBL/GenBank/DDBJ whole genome shotgun (WGS) entry which is preliminary data.</text>
</comment>
<protein>
    <submittedName>
        <fullName evidence="2">Uncharacterized protein</fullName>
    </submittedName>
</protein>
<evidence type="ECO:0000313" key="3">
    <source>
        <dbReference type="Proteomes" id="UP000646523"/>
    </source>
</evidence>
<organism evidence="2 3">
    <name type="scientific">Nonomuraea cavernae</name>
    <dbReference type="NCBI Taxonomy" id="2045107"/>
    <lineage>
        <taxon>Bacteria</taxon>
        <taxon>Bacillati</taxon>
        <taxon>Actinomycetota</taxon>
        <taxon>Actinomycetes</taxon>
        <taxon>Streptosporangiales</taxon>
        <taxon>Streptosporangiaceae</taxon>
        <taxon>Nonomuraea</taxon>
    </lineage>
</organism>
<feature type="transmembrane region" description="Helical" evidence="1">
    <location>
        <begin position="35"/>
        <end position="55"/>
    </location>
</feature>
<dbReference type="AlphaFoldDB" id="A0A918DNQ9"/>
<keyword evidence="1" id="KW-0472">Membrane</keyword>
<keyword evidence="1" id="KW-1133">Transmembrane helix</keyword>
<evidence type="ECO:0000313" key="2">
    <source>
        <dbReference type="EMBL" id="GGO77324.1"/>
    </source>
</evidence>
<sequence>MAVSSRPGIPGSFGGAASLGDAEGRRAGGADRADLPVTATLAVVAIATVMVMVAATGTTTGAVATVAVAATLAVVAVGSLAVVARVRSLVPVERGCGTEG</sequence>
<keyword evidence="3" id="KW-1185">Reference proteome</keyword>
<keyword evidence="1" id="KW-0812">Transmembrane</keyword>
<gene>
    <name evidence="2" type="ORF">GCM10012289_56740</name>
</gene>
<dbReference type="EMBL" id="BMNH01000022">
    <property type="protein sequence ID" value="GGO77324.1"/>
    <property type="molecule type" value="Genomic_DNA"/>
</dbReference>
<dbReference type="Proteomes" id="UP000646523">
    <property type="component" value="Unassembled WGS sequence"/>
</dbReference>
<proteinExistence type="predicted"/>
<reference evidence="2" key="2">
    <citation type="submission" date="2020-09" db="EMBL/GenBank/DDBJ databases">
        <authorList>
            <person name="Sun Q."/>
            <person name="Zhou Y."/>
        </authorList>
    </citation>
    <scope>NUCLEOTIDE SEQUENCE</scope>
    <source>
        <strain evidence="2">CGMCC 4.7368</strain>
    </source>
</reference>
<reference evidence="2" key="1">
    <citation type="journal article" date="2014" name="Int. J. Syst. Evol. Microbiol.">
        <title>Complete genome sequence of Corynebacterium casei LMG S-19264T (=DSM 44701T), isolated from a smear-ripened cheese.</title>
        <authorList>
            <consortium name="US DOE Joint Genome Institute (JGI-PGF)"/>
            <person name="Walter F."/>
            <person name="Albersmeier A."/>
            <person name="Kalinowski J."/>
            <person name="Ruckert C."/>
        </authorList>
    </citation>
    <scope>NUCLEOTIDE SEQUENCE</scope>
    <source>
        <strain evidence="2">CGMCC 4.7368</strain>
    </source>
</reference>
<feature type="transmembrane region" description="Helical" evidence="1">
    <location>
        <begin position="61"/>
        <end position="84"/>
    </location>
</feature>
<evidence type="ECO:0000256" key="1">
    <source>
        <dbReference type="SAM" id="Phobius"/>
    </source>
</evidence>